<dbReference type="CDD" id="cd04301">
    <property type="entry name" value="NAT_SF"/>
    <property type="match status" value="1"/>
</dbReference>
<keyword evidence="1" id="KW-0808">Transferase</keyword>
<feature type="domain" description="N-acetyltransferase" evidence="3">
    <location>
        <begin position="5"/>
        <end position="174"/>
    </location>
</feature>
<evidence type="ECO:0000259" key="3">
    <source>
        <dbReference type="PROSITE" id="PS51186"/>
    </source>
</evidence>
<gene>
    <name evidence="4" type="ORF">JGS22_011920</name>
</gene>
<evidence type="ECO:0000256" key="1">
    <source>
        <dbReference type="ARBA" id="ARBA00022679"/>
    </source>
</evidence>
<dbReference type="SUPFAM" id="SSF55729">
    <property type="entry name" value="Acyl-CoA N-acyltransferases (Nat)"/>
    <property type="match status" value="1"/>
</dbReference>
<dbReference type="InterPro" id="IPR016181">
    <property type="entry name" value="Acyl_CoA_acyltransferase"/>
</dbReference>
<comment type="caution">
    <text evidence="4">The sequence shown here is derived from an EMBL/GenBank/DDBJ whole genome shotgun (WGS) entry which is preliminary data.</text>
</comment>
<protein>
    <submittedName>
        <fullName evidence="4">GNAT family N-acetyltransferase</fullName>
    </submittedName>
</protein>
<dbReference type="Proteomes" id="UP000694501">
    <property type="component" value="Unassembled WGS sequence"/>
</dbReference>
<dbReference type="Pfam" id="PF00583">
    <property type="entry name" value="Acetyltransf_1"/>
    <property type="match status" value="1"/>
</dbReference>
<keyword evidence="2" id="KW-0012">Acyltransferase</keyword>
<name>A0A949JF46_9ACTN</name>
<dbReference type="PANTHER" id="PTHR43420:SF47">
    <property type="entry name" value="N-ACETYLTRANSFERASE DOMAIN-CONTAINING PROTEIN"/>
    <property type="match status" value="1"/>
</dbReference>
<dbReference type="Gene3D" id="3.40.630.30">
    <property type="match status" value="1"/>
</dbReference>
<organism evidence="4 5">
    <name type="scientific">Streptomyces tardus</name>
    <dbReference type="NCBI Taxonomy" id="2780544"/>
    <lineage>
        <taxon>Bacteria</taxon>
        <taxon>Bacillati</taxon>
        <taxon>Actinomycetota</taxon>
        <taxon>Actinomycetes</taxon>
        <taxon>Kitasatosporales</taxon>
        <taxon>Streptomycetaceae</taxon>
        <taxon>Streptomyces</taxon>
    </lineage>
</organism>
<dbReference type="AlphaFoldDB" id="A0A949JF46"/>
<evidence type="ECO:0000313" key="5">
    <source>
        <dbReference type="Proteomes" id="UP000694501"/>
    </source>
</evidence>
<evidence type="ECO:0000313" key="4">
    <source>
        <dbReference type="EMBL" id="MBU7598302.1"/>
    </source>
</evidence>
<dbReference type="PANTHER" id="PTHR43420">
    <property type="entry name" value="ACETYLTRANSFERASE"/>
    <property type="match status" value="1"/>
</dbReference>
<dbReference type="InterPro" id="IPR000182">
    <property type="entry name" value="GNAT_dom"/>
</dbReference>
<proteinExistence type="predicted"/>
<reference evidence="4" key="1">
    <citation type="submission" date="2021-06" db="EMBL/GenBank/DDBJ databases">
        <title>Sequencing of actinobacteria type strains.</title>
        <authorList>
            <person name="Nguyen G.-S."/>
            <person name="Wentzel A."/>
        </authorList>
    </citation>
    <scope>NUCLEOTIDE SEQUENCE</scope>
    <source>
        <strain evidence="4">P38-E01</strain>
    </source>
</reference>
<dbReference type="EMBL" id="JAELVF020000001">
    <property type="protein sequence ID" value="MBU7598302.1"/>
    <property type="molecule type" value="Genomic_DNA"/>
</dbReference>
<dbReference type="GO" id="GO:0016747">
    <property type="term" value="F:acyltransferase activity, transferring groups other than amino-acyl groups"/>
    <property type="evidence" value="ECO:0007669"/>
    <property type="project" value="InterPro"/>
</dbReference>
<evidence type="ECO:0000256" key="2">
    <source>
        <dbReference type="ARBA" id="ARBA00023315"/>
    </source>
</evidence>
<dbReference type="InterPro" id="IPR050680">
    <property type="entry name" value="YpeA/RimI_acetyltransf"/>
</dbReference>
<dbReference type="PROSITE" id="PS51186">
    <property type="entry name" value="GNAT"/>
    <property type="match status" value="1"/>
</dbReference>
<sequence>MVLRYELDPVADQQLATGISRLWADVTNAGGAVGFLPPVTPAETRSEVIMHFAAVSEGRTRQLVGFDAEGEVKATAYITFNRRSLMRHWVWLYTVMVHPDLQGRGVGRELMSAVADEVRGFEGVGAIRLTCRSHQGNERFYEACGYKEVGRVPGAIKVGEDEYRDDVTMWLTLS</sequence>
<accession>A0A949JF46</accession>
<dbReference type="RefSeq" id="WP_211041768.1">
    <property type="nucleotide sequence ID" value="NZ_JAELVF020000001.1"/>
</dbReference>
<keyword evidence="5" id="KW-1185">Reference proteome</keyword>